<sequence length="404" mass="44864">MGETDKVSPMRSKKCLDCGETKPASDFWRLKSSKDGLAYYCKVCFGLRNSRSYRKKQADLGKETRAYRRHSDVPEGMKYCPQCKEVKSVDEFGRNRASRSGLTHYCRPCHSKAVAEIRKRNHGSARNYLLKLRYSVTEEEVGRMMAAQGGVCVICLRAEPKHVDHSHLTGVVRGVLCFKCNGALGQFQDDPRQLGDAADYLEFRGPHAARMRLELGSAVVDGEARRCEAFTLWGTRAKFTGTPRQNHLRQKYGINDEDASWLLSVQGGMCAICWSAPAEHVDHDHRTGVVRGMACGGCNTGMGQLGDDAVSLRRAADYLLGELVRTVATPGGGRRLSLTVPDVDPTTVVGGGWESYREEDGRHRRMMWTVDEDHEGPTWLSRCLAKMQESYASLGEEATGFAVG</sequence>
<dbReference type="EMBL" id="SMKY01000379">
    <property type="protein sequence ID" value="TDD64020.1"/>
    <property type="molecule type" value="Genomic_DNA"/>
</dbReference>
<organism evidence="1 2">
    <name type="scientific">Actinomadura darangshiensis</name>
    <dbReference type="NCBI Taxonomy" id="705336"/>
    <lineage>
        <taxon>Bacteria</taxon>
        <taxon>Bacillati</taxon>
        <taxon>Actinomycetota</taxon>
        <taxon>Actinomycetes</taxon>
        <taxon>Streptosporangiales</taxon>
        <taxon>Thermomonosporaceae</taxon>
        <taxon>Actinomadura</taxon>
    </lineage>
</organism>
<name>A0A4R4ZZC9_9ACTN</name>
<dbReference type="AlphaFoldDB" id="A0A4R4ZZC9"/>
<dbReference type="InterPro" id="IPR004211">
    <property type="entry name" value="Endonuclease_7"/>
</dbReference>
<proteinExistence type="predicted"/>
<gene>
    <name evidence="1" type="ORF">E1293_42070</name>
</gene>
<comment type="caution">
    <text evidence="1">The sequence shown here is derived from an EMBL/GenBank/DDBJ whole genome shotgun (WGS) entry which is preliminary data.</text>
</comment>
<reference evidence="1 2" key="1">
    <citation type="submission" date="2019-03" db="EMBL/GenBank/DDBJ databases">
        <title>Draft genome sequences of novel Actinobacteria.</title>
        <authorList>
            <person name="Sahin N."/>
            <person name="Ay H."/>
            <person name="Saygin H."/>
        </authorList>
    </citation>
    <scope>NUCLEOTIDE SEQUENCE [LARGE SCALE GENOMIC DNA]</scope>
    <source>
        <strain evidence="1 2">DSM 45941</strain>
    </source>
</reference>
<dbReference type="OrthoDB" id="581550at2"/>
<evidence type="ECO:0000313" key="2">
    <source>
        <dbReference type="Proteomes" id="UP000295578"/>
    </source>
</evidence>
<accession>A0A4R4ZZC9</accession>
<dbReference type="InterPro" id="IPR044925">
    <property type="entry name" value="His-Me_finger_sf"/>
</dbReference>
<protein>
    <recommendedName>
        <fullName evidence="3">Recombinase</fullName>
    </recommendedName>
</protein>
<dbReference type="InterPro" id="IPR038563">
    <property type="entry name" value="Endonuclease_7_sf"/>
</dbReference>
<dbReference type="Proteomes" id="UP000295578">
    <property type="component" value="Unassembled WGS sequence"/>
</dbReference>
<dbReference type="Pfam" id="PF02945">
    <property type="entry name" value="Endonuclease_7"/>
    <property type="match status" value="2"/>
</dbReference>
<dbReference type="SUPFAM" id="SSF54060">
    <property type="entry name" value="His-Me finger endonucleases"/>
    <property type="match status" value="2"/>
</dbReference>
<evidence type="ECO:0008006" key="3">
    <source>
        <dbReference type="Google" id="ProtNLM"/>
    </source>
</evidence>
<keyword evidence="2" id="KW-1185">Reference proteome</keyword>
<evidence type="ECO:0000313" key="1">
    <source>
        <dbReference type="EMBL" id="TDD64020.1"/>
    </source>
</evidence>
<dbReference type="Gene3D" id="3.40.1800.10">
    <property type="entry name" value="His-Me finger endonucleases"/>
    <property type="match status" value="2"/>
</dbReference>